<evidence type="ECO:0000256" key="2">
    <source>
        <dbReference type="ARBA" id="ARBA00008973"/>
    </source>
</evidence>
<keyword evidence="6 8" id="KW-0449">Lipoprotein</keyword>
<dbReference type="GO" id="GO:0016020">
    <property type="term" value="C:membrane"/>
    <property type="evidence" value="ECO:0007669"/>
    <property type="project" value="UniProtKB-SubCell"/>
</dbReference>
<dbReference type="KEGG" id="cgrn:4412665_01828"/>
<comment type="subcellular location">
    <subcellularLocation>
        <location evidence="1">Membrane</location>
        <topology evidence="1">Lipid-anchor</topology>
    </subcellularLocation>
</comment>
<reference evidence="8 9" key="1">
    <citation type="submission" date="2017-06" db="EMBL/GenBank/DDBJ databases">
        <authorList>
            <consortium name="Pathogen Informatics"/>
        </authorList>
    </citation>
    <scope>NUCLEOTIDE SEQUENCE [LARGE SCALE GENOMIC DNA]</scope>
    <source>
        <strain evidence="8 9">NCTC11865</strain>
    </source>
</reference>
<gene>
    <name evidence="8" type="primary">metQ</name>
    <name evidence="8" type="ORF">SAMEA4412665_01828</name>
</gene>
<dbReference type="SUPFAM" id="SSF53850">
    <property type="entry name" value="Periplasmic binding protein-like II"/>
    <property type="match status" value="1"/>
</dbReference>
<dbReference type="AlphaFoldDB" id="A0A239X1D6"/>
<keyword evidence="7" id="KW-0812">Transmembrane</keyword>
<dbReference type="InterPro" id="IPR004872">
    <property type="entry name" value="Lipoprotein_NlpA"/>
</dbReference>
<protein>
    <submittedName>
        <fullName evidence="8">D-methionine-binding lipoprotein metQ</fullName>
    </submittedName>
</protein>
<keyword evidence="3" id="KW-0732">Signal</keyword>
<accession>A0A239X1D6</accession>
<organism evidence="8 9">
    <name type="scientific">Cutibacterium granulosum</name>
    <dbReference type="NCBI Taxonomy" id="33011"/>
    <lineage>
        <taxon>Bacteria</taxon>
        <taxon>Bacillati</taxon>
        <taxon>Actinomycetota</taxon>
        <taxon>Actinomycetes</taxon>
        <taxon>Propionibacteriales</taxon>
        <taxon>Propionibacteriaceae</taxon>
        <taxon>Cutibacterium</taxon>
    </lineage>
</organism>
<evidence type="ECO:0000256" key="1">
    <source>
        <dbReference type="ARBA" id="ARBA00004635"/>
    </source>
</evidence>
<proteinExistence type="inferred from homology"/>
<dbReference type="EMBL" id="LT906441">
    <property type="protein sequence ID" value="SNV39858.1"/>
    <property type="molecule type" value="Genomic_DNA"/>
</dbReference>
<evidence type="ECO:0000256" key="7">
    <source>
        <dbReference type="SAM" id="Phobius"/>
    </source>
</evidence>
<dbReference type="PANTHER" id="PTHR30429">
    <property type="entry name" value="D-METHIONINE-BINDING LIPOPROTEIN METQ"/>
    <property type="match status" value="1"/>
</dbReference>
<evidence type="ECO:0000313" key="9">
    <source>
        <dbReference type="Proteomes" id="UP000215332"/>
    </source>
</evidence>
<sequence>MTTAQPLPDKPNNRPSKGVVIGVIIVAIALIAGIITWTTKGRSNADESANPTVRIGTTEAGASFWPIYKKKAAEQGINIEPVTFNDYNQPNRALSQKQLDLNYFQHIFFLANYNVENNDSLIPLEATYIVPLGLHSKTHDKLSQIPSGGNIAIPNDATNQGRALLLLQSAGLIKLNDGGSPLSTPADIDASASKVKVTPVDAAQTVTSLPSVDGAVINNNFANDAGIDPKAALFADSAKSDNAAPYINVFAARPEDKNNETLLKAIKIWHDPEVAKAVLKDSNNSAVLVKDRSQAELQHITDGLQADIKKARK</sequence>
<evidence type="ECO:0000256" key="3">
    <source>
        <dbReference type="ARBA" id="ARBA00022729"/>
    </source>
</evidence>
<keyword evidence="5" id="KW-0564">Palmitate</keyword>
<dbReference type="Gene3D" id="3.40.190.10">
    <property type="entry name" value="Periplasmic binding protein-like II"/>
    <property type="match status" value="2"/>
</dbReference>
<evidence type="ECO:0000256" key="6">
    <source>
        <dbReference type="ARBA" id="ARBA00023288"/>
    </source>
</evidence>
<evidence type="ECO:0000256" key="5">
    <source>
        <dbReference type="ARBA" id="ARBA00023139"/>
    </source>
</evidence>
<keyword evidence="4 7" id="KW-0472">Membrane</keyword>
<evidence type="ECO:0000256" key="4">
    <source>
        <dbReference type="ARBA" id="ARBA00023136"/>
    </source>
</evidence>
<feature type="transmembrane region" description="Helical" evidence="7">
    <location>
        <begin position="20"/>
        <end position="38"/>
    </location>
</feature>
<name>A0A239X1D6_9ACTN</name>
<dbReference type="Pfam" id="PF03180">
    <property type="entry name" value="Lipoprotein_9"/>
    <property type="match status" value="1"/>
</dbReference>
<dbReference type="Proteomes" id="UP000215332">
    <property type="component" value="Chromosome 1"/>
</dbReference>
<evidence type="ECO:0000313" key="8">
    <source>
        <dbReference type="EMBL" id="SNV39858.1"/>
    </source>
</evidence>
<keyword evidence="7" id="KW-1133">Transmembrane helix</keyword>
<dbReference type="eggNOG" id="COG1464">
    <property type="taxonomic scope" value="Bacteria"/>
</dbReference>
<dbReference type="PANTHER" id="PTHR30429:SF3">
    <property type="entry name" value="LIPOPROTEIN"/>
    <property type="match status" value="1"/>
</dbReference>
<dbReference type="RefSeq" id="WP_021104260.1">
    <property type="nucleotide sequence ID" value="NZ_LT906441.1"/>
</dbReference>
<comment type="similarity">
    <text evidence="2">Belongs to the NlpA lipoprotein family.</text>
</comment>